<dbReference type="SUPFAM" id="SSF54001">
    <property type="entry name" value="Cysteine proteinases"/>
    <property type="match status" value="1"/>
</dbReference>
<proteinExistence type="inferred from homology"/>
<sequence length="271" mass="31640">MAEGGNSLRDYLKKLGIGTVKENSLEQIEELTRAHLHTFPFELISKYTLAGENIEKRIPTVAEFLERNTQLGWGGNCYVLNGRFIQLLDWLGYDVELVPVEKGHIAIWLSWKGEDYLVDAGYAGPFFEPIPIKTGNWVVETFYETSHFERSEDGGIVWTRVLDGGEPIVTKTLYLRKLTRAEFDFWLQRAYTDIPENRLFRKIEVTWYPNGERHQLMNTKYTVHKQNGEHFEKIFDNREEWIQLIEDKAGISRISTEKALRFLSERGVELF</sequence>
<dbReference type="OrthoDB" id="2845539at2"/>
<dbReference type="InterPro" id="IPR053710">
    <property type="entry name" value="Arylamine_NAT_domain_sf"/>
</dbReference>
<keyword evidence="2" id="KW-0808">Transferase</keyword>
<dbReference type="InterPro" id="IPR001447">
    <property type="entry name" value="Arylamine_N-AcTrfase"/>
</dbReference>
<dbReference type="PANTHER" id="PTHR11786">
    <property type="entry name" value="N-HYDROXYARYLAMINE O-ACETYLTRANSFERASE"/>
    <property type="match status" value="1"/>
</dbReference>
<dbReference type="GO" id="GO:0016407">
    <property type="term" value="F:acetyltransferase activity"/>
    <property type="evidence" value="ECO:0007669"/>
    <property type="project" value="InterPro"/>
</dbReference>
<dbReference type="Gene3D" id="3.30.2140.20">
    <property type="match status" value="1"/>
</dbReference>
<evidence type="ECO:0000313" key="3">
    <source>
        <dbReference type="Proteomes" id="UP000219546"/>
    </source>
</evidence>
<comment type="similarity">
    <text evidence="1">Belongs to the arylamine N-acetyltransferase family.</text>
</comment>
<dbReference type="InterPro" id="IPR038765">
    <property type="entry name" value="Papain-like_cys_pep_sf"/>
</dbReference>
<organism evidence="2 3">
    <name type="scientific">Bacillus oleivorans</name>
    <dbReference type="NCBI Taxonomy" id="1448271"/>
    <lineage>
        <taxon>Bacteria</taxon>
        <taxon>Bacillati</taxon>
        <taxon>Bacillota</taxon>
        <taxon>Bacilli</taxon>
        <taxon>Bacillales</taxon>
        <taxon>Bacillaceae</taxon>
        <taxon>Bacillus</taxon>
    </lineage>
</organism>
<dbReference type="Proteomes" id="UP000219546">
    <property type="component" value="Unassembled WGS sequence"/>
</dbReference>
<protein>
    <submittedName>
        <fullName evidence="2">Arylamine N-acetyltransferase</fullName>
    </submittedName>
</protein>
<dbReference type="Pfam" id="PF00797">
    <property type="entry name" value="Acetyltransf_2"/>
    <property type="match status" value="1"/>
</dbReference>
<dbReference type="PANTHER" id="PTHR11786:SF0">
    <property type="entry name" value="ARYLAMINE N-ACETYLTRANSFERASE 4-RELATED"/>
    <property type="match status" value="1"/>
</dbReference>
<name>A0A285CUU4_9BACI</name>
<accession>A0A285CUU4</accession>
<keyword evidence="3" id="KW-1185">Reference proteome</keyword>
<gene>
    <name evidence="2" type="ORF">SAMN05877753_104271</name>
</gene>
<reference evidence="2 3" key="1">
    <citation type="submission" date="2017-08" db="EMBL/GenBank/DDBJ databases">
        <authorList>
            <person name="de Groot N.N."/>
        </authorList>
    </citation>
    <scope>NUCLEOTIDE SEQUENCE [LARGE SCALE GENOMIC DNA]</scope>
    <source>
        <strain evidence="2 3">JC228</strain>
    </source>
</reference>
<evidence type="ECO:0000313" key="2">
    <source>
        <dbReference type="EMBL" id="SNX70703.1"/>
    </source>
</evidence>
<evidence type="ECO:0000256" key="1">
    <source>
        <dbReference type="ARBA" id="ARBA00006547"/>
    </source>
</evidence>
<dbReference type="AlphaFoldDB" id="A0A285CUU4"/>
<dbReference type="EMBL" id="OAOP01000004">
    <property type="protein sequence ID" value="SNX70703.1"/>
    <property type="molecule type" value="Genomic_DNA"/>
</dbReference>